<organism evidence="8 9">
    <name type="scientific">Plasmodium vinckei vinckei</name>
    <dbReference type="NCBI Taxonomy" id="54757"/>
    <lineage>
        <taxon>Eukaryota</taxon>
        <taxon>Sar</taxon>
        <taxon>Alveolata</taxon>
        <taxon>Apicomplexa</taxon>
        <taxon>Aconoidasida</taxon>
        <taxon>Haemosporida</taxon>
        <taxon>Plasmodiidae</taxon>
        <taxon>Plasmodium</taxon>
        <taxon>Plasmodium (Vinckeia)</taxon>
    </lineage>
</organism>
<sequence length="1232" mass="142080">MISLGGSSLSKEFFDLAKAIGDSRSKQEEDRIICNEIVLLKSRFANPNATVKQIKEYLIRAIYIEMLGHDASFAYIHAVKLAHEKNILCKRTGYLSCNLFLNKDHELMLLLINTIQKDLKSDNHLEVWAALNCVCKLLNNEMIPAIFPIIKNLLNHKNELIRKKVCMLLHKIYLIDPTLIKEIDIYLKKLLCDVDPSVMGASLNLIFAIANNDMVYCMELVPYLVSILKQICENKLPKDYDYHRIPAPWIQIKILSIFRILGFSNKKLSEQMYEVLQKTMQRADYGINVGYAIIYECVKTITTIYPSHRLLELASLSISRFISSENHNLKYVGVTGLALIVKINPMYATKHQLAVVDCLEDKDETLKMKTLDLLYEMTNPLNVQVIVDKLIFHVENSQDMHFKHDLACKIIQLIERYPPNDIWFLNKINTLFLSVGELIDEAYSYSLIKLLKDCPIDADSDVSDEFSPIDENSQTDNVNKEESHLNTSELQRGEDLLKDSEDAGNDENGENNRNNVSEKSNNEEDNEVDLPNNTNSSKNNKNEKKKSNDDTLNLRKYAVNTYIKMLEENENIPFVLIQIICFVLGEYSYLCDLENYTAEDILDLLCECMEKNLTNPDRVKSCIITAIFKLCCHNNITDHVVTNKIIEKYKSSQITDIQQKCYEYDLILKNRELIKNVFSKNNKTQNIVIDEDLSFLNPFIEKHLESGGKSYVSKDLRQCENTIETTKSASLTLNFTPYELPINNNINSDIYNPSSPNLSYQKNRELSSFSNSQINEDCSSQMEKGKKMFKLNVVGPKKWKKETSKVEEVEVNENKNNNVKKKKKKKKKGKKNASTYPGANNGIINYLGDDRNKLSIEKMNKKQFNKLDNMNQSHIGRESYFKNPYYEEKKIKETNEEREDYNEDSEDDEDEYDDEDEDEDEEDSDDDSYTSENNEHEKRMDFMHDYNDPNYENIYGNSIEGIKNNKYGNSNFNKKGSNKDEQSKFRNNGVGDTANKLSEKEKMAAALFNGLISSNTSVFDSKNIYSQNFTNRKSSSMSNSNRNDLKHNRDSSNKINVKNNSFEESKNTANHPNQYSNRMTSKNAEHDPSASIGARSNLNNSNKLGETPKKIYSYDMIDLNETPENRDITLENNENKEKDKVMWNDITNQKKAVFLNKSKLSIFQTIKKFETNLDSNVVDVSKTEALVSCMYNNHKILIKVKIEDNKLIFLIKSHEKNIIDPVVDILRNLFHL</sequence>
<dbReference type="RefSeq" id="XP_008625880.2">
    <property type="nucleotide sequence ID" value="XM_008627658.2"/>
</dbReference>
<dbReference type="EMBL" id="KL446953">
    <property type="protein sequence ID" value="KEG00982.1"/>
    <property type="molecule type" value="Genomic_DNA"/>
</dbReference>
<feature type="compositionally biased region" description="Basic and acidic residues" evidence="5">
    <location>
        <begin position="933"/>
        <end position="945"/>
    </location>
</feature>
<feature type="region of interest" description="Disordered" evidence="5">
    <location>
        <begin position="462"/>
        <end position="549"/>
    </location>
</feature>
<accession>A0A081IBC4</accession>
<dbReference type="GO" id="GO:0030124">
    <property type="term" value="C:AP-4 adaptor complex"/>
    <property type="evidence" value="ECO:0007669"/>
    <property type="project" value="InterPro"/>
</dbReference>
<dbReference type="InterPro" id="IPR028269">
    <property type="entry name" value="AP4E1_C"/>
</dbReference>
<keyword evidence="4" id="KW-0472">Membrane</keyword>
<evidence type="ECO:0000256" key="3">
    <source>
        <dbReference type="ARBA" id="ARBA00022927"/>
    </source>
</evidence>
<feature type="region of interest" description="Disordered" evidence="5">
    <location>
        <begin position="887"/>
        <end position="945"/>
    </location>
</feature>
<feature type="compositionally biased region" description="Basic and acidic residues" evidence="5">
    <location>
        <begin position="491"/>
        <end position="501"/>
    </location>
</feature>
<feature type="compositionally biased region" description="Basic and acidic residues" evidence="5">
    <location>
        <begin position="540"/>
        <end position="549"/>
    </location>
</feature>
<feature type="domain" description="Clathrin/coatomer adaptor adaptin-like N-terminal" evidence="6">
    <location>
        <begin position="51"/>
        <end position="455"/>
    </location>
</feature>
<feature type="compositionally biased region" description="Low complexity" evidence="5">
    <location>
        <begin position="1031"/>
        <end position="1042"/>
    </location>
</feature>
<feature type="compositionally biased region" description="Polar residues" evidence="5">
    <location>
        <begin position="1067"/>
        <end position="1082"/>
    </location>
</feature>
<dbReference type="KEGG" id="pvv:PVVCY_0401840"/>
<feature type="domain" description="AP-4 complex subunit epsilon-1 C-terminal" evidence="7">
    <location>
        <begin position="1142"/>
        <end position="1226"/>
    </location>
</feature>
<feature type="compositionally biased region" description="Basic residues" evidence="5">
    <location>
        <begin position="818"/>
        <end position="831"/>
    </location>
</feature>
<dbReference type="AlphaFoldDB" id="A0A081IBC4"/>
<evidence type="ECO:0000259" key="7">
    <source>
        <dbReference type="Pfam" id="PF14807"/>
    </source>
</evidence>
<feature type="compositionally biased region" description="Acidic residues" evidence="5">
    <location>
        <begin position="896"/>
        <end position="929"/>
    </location>
</feature>
<dbReference type="InterPro" id="IPR002553">
    <property type="entry name" value="Clathrin/coatomer_adapt-like_N"/>
</dbReference>
<dbReference type="InterPro" id="IPR016024">
    <property type="entry name" value="ARM-type_fold"/>
</dbReference>
<proteinExistence type="predicted"/>
<name>A0A081IBC4_PLAVN</name>
<dbReference type="GO" id="GO:0006886">
    <property type="term" value="P:intracellular protein transport"/>
    <property type="evidence" value="ECO:0007669"/>
    <property type="project" value="InterPro"/>
</dbReference>
<dbReference type="GeneID" id="19962221"/>
<dbReference type="InterPro" id="IPR017109">
    <property type="entry name" value="AP4_complex_esu"/>
</dbReference>
<feature type="region of interest" description="Disordered" evidence="5">
    <location>
        <begin position="970"/>
        <end position="994"/>
    </location>
</feature>
<feature type="region of interest" description="Disordered" evidence="5">
    <location>
        <begin position="802"/>
        <end position="846"/>
    </location>
</feature>
<evidence type="ECO:0000313" key="8">
    <source>
        <dbReference type="EMBL" id="KEG00982.1"/>
    </source>
</evidence>
<dbReference type="GO" id="GO:0012505">
    <property type="term" value="C:endomembrane system"/>
    <property type="evidence" value="ECO:0007669"/>
    <property type="project" value="UniProtKB-SubCell"/>
</dbReference>
<dbReference type="GO" id="GO:0016192">
    <property type="term" value="P:vesicle-mediated transport"/>
    <property type="evidence" value="ECO:0007669"/>
    <property type="project" value="InterPro"/>
</dbReference>
<dbReference type="PIRSF" id="PIRSF037097">
    <property type="entry name" value="AP4_complex_epsilon"/>
    <property type="match status" value="1"/>
</dbReference>
<reference evidence="8 9" key="1">
    <citation type="submission" date="2013-02" db="EMBL/GenBank/DDBJ databases">
        <title>The Genome Sequence of Plasmodium vinckei vinckei.</title>
        <authorList>
            <consortium name="The Broad Institute Genome Sequencing Platform"/>
            <consortium name="The Broad Institute Genome Sequencing Center for Infectious Disease"/>
            <person name="Neafsey D."/>
            <person name="Cheeseman I."/>
            <person name="Volkman S."/>
            <person name="Adams J."/>
            <person name="Walker B."/>
            <person name="Young S.K."/>
            <person name="Zeng Q."/>
            <person name="Gargeya S."/>
            <person name="Fitzgerald M."/>
            <person name="Haas B."/>
            <person name="Abouelleil A."/>
            <person name="Alvarado L."/>
            <person name="Arachchi H.M."/>
            <person name="Berlin A.M."/>
            <person name="Chapman S.B."/>
            <person name="Dewar J."/>
            <person name="Goldberg J."/>
            <person name="Griggs A."/>
            <person name="Gujja S."/>
            <person name="Hansen M."/>
            <person name="Howarth C."/>
            <person name="Imamovic A."/>
            <person name="Larimer J."/>
            <person name="McCowan C."/>
            <person name="Murphy C."/>
            <person name="Neiman D."/>
            <person name="Pearson M."/>
            <person name="Priest M."/>
            <person name="Roberts A."/>
            <person name="Saif S."/>
            <person name="Shea T."/>
            <person name="Sisk P."/>
            <person name="Sykes S."/>
            <person name="Wortman J."/>
            <person name="Nusbaum C."/>
            <person name="Birren B."/>
        </authorList>
    </citation>
    <scope>NUCLEOTIDE SEQUENCE [LARGE SCALE GENOMIC DNA]</scope>
    <source>
        <strain evidence="9">vinckei</strain>
    </source>
</reference>
<feature type="compositionally biased region" description="Basic and acidic residues" evidence="5">
    <location>
        <begin position="1043"/>
        <end position="1052"/>
    </location>
</feature>
<evidence type="ECO:0000256" key="1">
    <source>
        <dbReference type="ARBA" id="ARBA00004308"/>
    </source>
</evidence>
<evidence type="ECO:0008006" key="10">
    <source>
        <dbReference type="Google" id="ProtNLM"/>
    </source>
</evidence>
<evidence type="ECO:0000256" key="5">
    <source>
        <dbReference type="SAM" id="MobiDB-lite"/>
    </source>
</evidence>
<comment type="subcellular location">
    <subcellularLocation>
        <location evidence="1">Endomembrane system</location>
    </subcellularLocation>
</comment>
<evidence type="ECO:0000259" key="6">
    <source>
        <dbReference type="Pfam" id="PF01602"/>
    </source>
</evidence>
<dbReference type="Pfam" id="PF14807">
    <property type="entry name" value="AP4E_app_platf"/>
    <property type="match status" value="1"/>
</dbReference>
<dbReference type="Proteomes" id="UP000030681">
    <property type="component" value="Unassembled WGS sequence"/>
</dbReference>
<dbReference type="SUPFAM" id="SSF48371">
    <property type="entry name" value="ARM repeat"/>
    <property type="match status" value="1"/>
</dbReference>
<evidence type="ECO:0000256" key="4">
    <source>
        <dbReference type="ARBA" id="ARBA00023136"/>
    </source>
</evidence>
<dbReference type="Pfam" id="PF01602">
    <property type="entry name" value="Adaptin_N"/>
    <property type="match status" value="1"/>
</dbReference>
<feature type="region of interest" description="Disordered" evidence="5">
    <location>
        <begin position="1030"/>
        <end position="1105"/>
    </location>
</feature>
<dbReference type="InterPro" id="IPR011989">
    <property type="entry name" value="ARM-like"/>
</dbReference>
<evidence type="ECO:0000313" key="9">
    <source>
        <dbReference type="Proteomes" id="UP000030681"/>
    </source>
</evidence>
<feature type="compositionally biased region" description="Polar residues" evidence="5">
    <location>
        <begin position="1094"/>
        <end position="1104"/>
    </location>
</feature>
<dbReference type="PANTHER" id="PTHR22780">
    <property type="entry name" value="ADAPTIN, ALPHA/GAMMA/EPSILON"/>
    <property type="match status" value="1"/>
</dbReference>
<dbReference type="InterPro" id="IPR050840">
    <property type="entry name" value="Adaptor_Complx_Large_Subunit"/>
</dbReference>
<dbReference type="OrthoDB" id="29308at2759"/>
<keyword evidence="2" id="KW-0813">Transport</keyword>
<gene>
    <name evidence="8" type="ORF">YYE_04015</name>
</gene>
<dbReference type="Gene3D" id="1.25.10.10">
    <property type="entry name" value="Leucine-rich Repeat Variant"/>
    <property type="match status" value="1"/>
</dbReference>
<keyword evidence="3" id="KW-0653">Protein transport</keyword>
<protein>
    <recommendedName>
        <fullName evidence="10">AP-4 complex subunit epsilon</fullName>
    </recommendedName>
</protein>
<evidence type="ECO:0000256" key="2">
    <source>
        <dbReference type="ARBA" id="ARBA00022448"/>
    </source>
</evidence>